<dbReference type="PANTHER" id="PTHR23282:SF101">
    <property type="entry name" value="MAM DOMAIN-CONTAINING PROTEIN"/>
    <property type="match status" value="1"/>
</dbReference>
<dbReference type="EMBL" id="CP113088">
    <property type="protein sequence ID" value="WAC03956.1"/>
    <property type="molecule type" value="Genomic_DNA"/>
</dbReference>
<dbReference type="InterPro" id="IPR013320">
    <property type="entry name" value="ConA-like_dom_sf"/>
</dbReference>
<dbReference type="Proteomes" id="UP001164705">
    <property type="component" value="Chromosome"/>
</dbReference>
<dbReference type="PANTHER" id="PTHR23282">
    <property type="entry name" value="APICAL ENDOSOMAL GLYCOPROTEIN PRECURSOR"/>
    <property type="match status" value="1"/>
</dbReference>
<keyword evidence="3" id="KW-1185">Reference proteome</keyword>
<organism evidence="2 3">
    <name type="scientific">Lacinutrix neustonica</name>
    <dbReference type="NCBI Taxonomy" id="2980107"/>
    <lineage>
        <taxon>Bacteria</taxon>
        <taxon>Pseudomonadati</taxon>
        <taxon>Bacteroidota</taxon>
        <taxon>Flavobacteriia</taxon>
        <taxon>Flavobacteriales</taxon>
        <taxon>Flavobacteriaceae</taxon>
        <taxon>Lacinutrix</taxon>
    </lineage>
</organism>
<dbReference type="PROSITE" id="PS50060">
    <property type="entry name" value="MAM_2"/>
    <property type="match status" value="1"/>
</dbReference>
<accession>A0A9E8MYY4</accession>
<evidence type="ECO:0000259" key="1">
    <source>
        <dbReference type="PROSITE" id="PS50060"/>
    </source>
</evidence>
<dbReference type="AlphaFoldDB" id="A0A9E8MYY4"/>
<dbReference type="CDD" id="cd06263">
    <property type="entry name" value="MAM"/>
    <property type="match status" value="1"/>
</dbReference>
<evidence type="ECO:0000313" key="3">
    <source>
        <dbReference type="Proteomes" id="UP001164705"/>
    </source>
</evidence>
<dbReference type="Pfam" id="PF00629">
    <property type="entry name" value="MAM"/>
    <property type="match status" value="1"/>
</dbReference>
<dbReference type="SUPFAM" id="SSF49899">
    <property type="entry name" value="Concanavalin A-like lectins/glucanases"/>
    <property type="match status" value="1"/>
</dbReference>
<dbReference type="SMART" id="SM00137">
    <property type="entry name" value="MAM"/>
    <property type="match status" value="1"/>
</dbReference>
<dbReference type="InterPro" id="IPR051560">
    <property type="entry name" value="MAM_domain-containing"/>
</dbReference>
<reference evidence="2" key="1">
    <citation type="submission" date="2022-11" db="EMBL/GenBank/DDBJ databases">
        <title>Lacinutrix neustonica HL-RS19T sp. nov., isolated from the surface microlayer sample of brackish Lake Shihwa.</title>
        <authorList>
            <person name="Choi J.Y."/>
            <person name="Hwang C.Y."/>
        </authorList>
    </citation>
    <scope>NUCLEOTIDE SEQUENCE</scope>
    <source>
        <strain evidence="2">HL-RS19</strain>
    </source>
</reference>
<dbReference type="GO" id="GO:0016020">
    <property type="term" value="C:membrane"/>
    <property type="evidence" value="ECO:0007669"/>
    <property type="project" value="InterPro"/>
</dbReference>
<dbReference type="InterPro" id="IPR000998">
    <property type="entry name" value="MAM_dom"/>
</dbReference>
<evidence type="ECO:0000313" key="2">
    <source>
        <dbReference type="EMBL" id="WAC03956.1"/>
    </source>
</evidence>
<dbReference type="KEGG" id="lnu:N7U66_01715"/>
<gene>
    <name evidence="2" type="ORF">N7U66_01715</name>
</gene>
<sequence length="218" mass="22963">MFPYSESFEGNLGAWKQATGDDLNWTINSGGTPSTGTGPSSAIDGTSYIYVEASGNGTGYPTKRAILNSPCLDLSSLSTAKFGFQYHMFGATIGTLTVEARTGNAGNWVSLFSKTGAQGSDWNAVIIDLDAYAGNTSVQLRINTVTGSNYTGDVAIDAIQIGANIDGPGSTDCVGNISNFPSTESFETTLGDWSQETSVDDLDWTRRFGGTPSSRNRT</sequence>
<proteinExistence type="predicted"/>
<dbReference type="GO" id="GO:0005975">
    <property type="term" value="P:carbohydrate metabolic process"/>
    <property type="evidence" value="ECO:0007669"/>
    <property type="project" value="UniProtKB-ARBA"/>
</dbReference>
<dbReference type="GO" id="GO:0004553">
    <property type="term" value="F:hydrolase activity, hydrolyzing O-glycosyl compounds"/>
    <property type="evidence" value="ECO:0007669"/>
    <property type="project" value="UniProtKB-ARBA"/>
</dbReference>
<name>A0A9E8MYY4_9FLAO</name>
<feature type="domain" description="MAM" evidence="1">
    <location>
        <begin position="4"/>
        <end position="175"/>
    </location>
</feature>
<protein>
    <recommendedName>
        <fullName evidence="1">MAM domain-containing protein</fullName>
    </recommendedName>
</protein>
<dbReference type="Gene3D" id="2.60.120.200">
    <property type="match status" value="1"/>
</dbReference>